<keyword evidence="1" id="KW-0479">Metal-binding</keyword>
<keyword evidence="1" id="KW-0863">Zinc-finger</keyword>
<comment type="caution">
    <text evidence="4">The sequence shown here is derived from an EMBL/GenBank/DDBJ whole genome shotgun (WGS) entry which is preliminary data.</text>
</comment>
<evidence type="ECO:0000313" key="4">
    <source>
        <dbReference type="EMBL" id="KAK9951497.1"/>
    </source>
</evidence>
<reference evidence="4 5" key="1">
    <citation type="journal article" date="2023" name="G3 (Bethesda)">
        <title>A chromosome-length genome assembly and annotation of blackberry (Rubus argutus, cv. 'Hillquist').</title>
        <authorList>
            <person name="Bruna T."/>
            <person name="Aryal R."/>
            <person name="Dudchenko O."/>
            <person name="Sargent D.J."/>
            <person name="Mead D."/>
            <person name="Buti M."/>
            <person name="Cavallini A."/>
            <person name="Hytonen T."/>
            <person name="Andres J."/>
            <person name="Pham M."/>
            <person name="Weisz D."/>
            <person name="Mascagni F."/>
            <person name="Usai G."/>
            <person name="Natali L."/>
            <person name="Bassil N."/>
            <person name="Fernandez G.E."/>
            <person name="Lomsadze A."/>
            <person name="Armour M."/>
            <person name="Olukolu B."/>
            <person name="Poorten T."/>
            <person name="Britton C."/>
            <person name="Davik J."/>
            <person name="Ashrafi H."/>
            <person name="Aiden E.L."/>
            <person name="Borodovsky M."/>
            <person name="Worthington M."/>
        </authorList>
    </citation>
    <scope>NUCLEOTIDE SEQUENCE [LARGE SCALE GENOMIC DNA]</scope>
    <source>
        <strain evidence="4">PI 553951</strain>
    </source>
</reference>
<dbReference type="InterPro" id="IPR001878">
    <property type="entry name" value="Znf_CCHC"/>
</dbReference>
<feature type="compositionally biased region" description="Polar residues" evidence="2">
    <location>
        <begin position="27"/>
        <end position="36"/>
    </location>
</feature>
<feature type="region of interest" description="Disordered" evidence="2">
    <location>
        <begin position="16"/>
        <end position="43"/>
    </location>
</feature>
<dbReference type="EMBL" id="JBEDUW010000001">
    <property type="protein sequence ID" value="KAK9951497.1"/>
    <property type="molecule type" value="Genomic_DNA"/>
</dbReference>
<keyword evidence="1" id="KW-0862">Zinc</keyword>
<dbReference type="GO" id="GO:0003676">
    <property type="term" value="F:nucleic acid binding"/>
    <property type="evidence" value="ECO:0007669"/>
    <property type="project" value="InterPro"/>
</dbReference>
<proteinExistence type="predicted"/>
<keyword evidence="5" id="KW-1185">Reference proteome</keyword>
<name>A0AAW1YRZ4_RUBAR</name>
<dbReference type="InterPro" id="IPR013103">
    <property type="entry name" value="RVT_2"/>
</dbReference>
<dbReference type="SMART" id="SM00343">
    <property type="entry name" value="ZnF_C2HC"/>
    <property type="match status" value="1"/>
</dbReference>
<dbReference type="SUPFAM" id="SSF57756">
    <property type="entry name" value="Retrovirus zinc finger-like domains"/>
    <property type="match status" value="1"/>
</dbReference>
<evidence type="ECO:0000256" key="1">
    <source>
        <dbReference type="PROSITE-ProRule" id="PRU00047"/>
    </source>
</evidence>
<dbReference type="InterPro" id="IPR036875">
    <property type="entry name" value="Znf_CCHC_sf"/>
</dbReference>
<gene>
    <name evidence="4" type="ORF">M0R45_006935</name>
</gene>
<dbReference type="Proteomes" id="UP001457282">
    <property type="component" value="Unassembled WGS sequence"/>
</dbReference>
<dbReference type="AlphaFoldDB" id="A0AAW1YRZ4"/>
<sequence>MSREKGVIVNLVSKPQWQKRSGKGKAVSSSDSNKPANSGIKKHFHGKGRGKFKCFFCKKEGHMKRECNSFKRWLTKKGKLVFPVEINLVDVSPDTWWLAGSSIHIITSMQGYLRKRAPRRSEMNVSFCPIPAIIAEPSQPNIPEPIIQEPVLAVPEANVQEPRRSQRERKSAIPSDYIVYLQEVEEGIEDDLDPLTYKQAMESDNATKWFEAMKAELYSMSINGVWELVELVKNQKAIGCKWVFKTKKYADGSIERYKARLVAKGFTPQEGVDFTETFSPVSTKDSFRIIMALVAYYDMELHQIDVKTSFLNGELEEEIYMRQPKGFVELGT</sequence>
<evidence type="ECO:0000313" key="5">
    <source>
        <dbReference type="Proteomes" id="UP001457282"/>
    </source>
</evidence>
<dbReference type="Pfam" id="PF07727">
    <property type="entry name" value="RVT_2"/>
    <property type="match status" value="1"/>
</dbReference>
<dbReference type="PROSITE" id="PS50158">
    <property type="entry name" value="ZF_CCHC"/>
    <property type="match status" value="1"/>
</dbReference>
<organism evidence="4 5">
    <name type="scientific">Rubus argutus</name>
    <name type="common">Southern blackberry</name>
    <dbReference type="NCBI Taxonomy" id="59490"/>
    <lineage>
        <taxon>Eukaryota</taxon>
        <taxon>Viridiplantae</taxon>
        <taxon>Streptophyta</taxon>
        <taxon>Embryophyta</taxon>
        <taxon>Tracheophyta</taxon>
        <taxon>Spermatophyta</taxon>
        <taxon>Magnoliopsida</taxon>
        <taxon>eudicotyledons</taxon>
        <taxon>Gunneridae</taxon>
        <taxon>Pentapetalae</taxon>
        <taxon>rosids</taxon>
        <taxon>fabids</taxon>
        <taxon>Rosales</taxon>
        <taxon>Rosaceae</taxon>
        <taxon>Rosoideae</taxon>
        <taxon>Rosoideae incertae sedis</taxon>
        <taxon>Rubus</taxon>
    </lineage>
</organism>
<evidence type="ECO:0000259" key="3">
    <source>
        <dbReference type="PROSITE" id="PS50158"/>
    </source>
</evidence>
<evidence type="ECO:0000256" key="2">
    <source>
        <dbReference type="SAM" id="MobiDB-lite"/>
    </source>
</evidence>
<dbReference type="Pfam" id="PF00098">
    <property type="entry name" value="zf-CCHC"/>
    <property type="match status" value="1"/>
</dbReference>
<feature type="domain" description="CCHC-type" evidence="3">
    <location>
        <begin position="53"/>
        <end position="67"/>
    </location>
</feature>
<protein>
    <recommendedName>
        <fullName evidence="3">CCHC-type domain-containing protein</fullName>
    </recommendedName>
</protein>
<accession>A0AAW1YRZ4</accession>
<dbReference type="GO" id="GO:0008270">
    <property type="term" value="F:zinc ion binding"/>
    <property type="evidence" value="ECO:0007669"/>
    <property type="project" value="UniProtKB-KW"/>
</dbReference>